<gene>
    <name evidence="1" type="ORF">SAMN04488079_11065</name>
</gene>
<dbReference type="EMBL" id="FOSH01000010">
    <property type="protein sequence ID" value="SFK41273.1"/>
    <property type="molecule type" value="Genomic_DNA"/>
</dbReference>
<proteinExistence type="predicted"/>
<dbReference type="STRING" id="45496.SAMN04488079_11065"/>
<protein>
    <submittedName>
        <fullName evidence="1">Thermostable hemolysin</fullName>
    </submittedName>
</protein>
<evidence type="ECO:0000313" key="2">
    <source>
        <dbReference type="Proteomes" id="UP000198924"/>
    </source>
</evidence>
<dbReference type="Pfam" id="PF12261">
    <property type="entry name" value="T_hemolysin"/>
    <property type="match status" value="1"/>
</dbReference>
<evidence type="ECO:0000313" key="1">
    <source>
        <dbReference type="EMBL" id="SFK41273.1"/>
    </source>
</evidence>
<reference evidence="2" key="1">
    <citation type="submission" date="2016-10" db="EMBL/GenBank/DDBJ databases">
        <authorList>
            <person name="Varghese N."/>
            <person name="Submissions S."/>
        </authorList>
    </citation>
    <scope>NUCLEOTIDE SEQUENCE [LARGE SCALE GENOMIC DNA]</scope>
    <source>
        <strain evidence="2">DSM 11578</strain>
    </source>
</reference>
<dbReference type="Proteomes" id="UP000198924">
    <property type="component" value="Unassembled WGS sequence"/>
</dbReference>
<name>A0A1I3ZB96_9GAMM</name>
<dbReference type="OrthoDB" id="7432757at2"/>
<organism evidence="1 2">
    <name type="scientific">Methylophaga sulfidovorans</name>
    <dbReference type="NCBI Taxonomy" id="45496"/>
    <lineage>
        <taxon>Bacteria</taxon>
        <taxon>Pseudomonadati</taxon>
        <taxon>Pseudomonadota</taxon>
        <taxon>Gammaproteobacteria</taxon>
        <taxon>Thiotrichales</taxon>
        <taxon>Piscirickettsiaceae</taxon>
        <taxon>Methylophaga</taxon>
    </lineage>
</organism>
<dbReference type="RefSeq" id="WP_091714036.1">
    <property type="nucleotide sequence ID" value="NZ_FOSH01000010.1"/>
</dbReference>
<dbReference type="AlphaFoldDB" id="A0A1I3ZB96"/>
<dbReference type="InterPro" id="IPR022050">
    <property type="entry name" value="T_hemolysin"/>
</dbReference>
<sequence>MEARSFVQSATNNRCQRVAERQIIQPVFPLTLAKANEPGRIDAEQFIYQRFVKQHEAEISHFLPFILSARTGGLVSAALGFQPASYSSHLFLEHYLDNDIETTLSILTKTVVQRDAIIEIGNLASGRQRATQTLFLLLAELCYQAGYEWVVFTANSAVSEWLAKLDIETIAIRVADPKRLPDKGAQWGSYYDDKPVVVAGNIRQTMAKLTDNPLMLYLRQSYQHQLNEFVASMRHD</sequence>
<keyword evidence="2" id="KW-1185">Reference proteome</keyword>
<accession>A0A1I3ZB96</accession>